<evidence type="ECO:0000313" key="2">
    <source>
        <dbReference type="EMBL" id="GAB36658.1"/>
    </source>
</evidence>
<evidence type="ECO:0000256" key="1">
    <source>
        <dbReference type="SAM" id="MobiDB-lite"/>
    </source>
</evidence>
<evidence type="ECO:0008006" key="4">
    <source>
        <dbReference type="Google" id="ProtNLM"/>
    </source>
</evidence>
<reference evidence="2" key="1">
    <citation type="submission" date="2012-02" db="EMBL/GenBank/DDBJ databases">
        <title>Whole genome shotgun sequence of Gordonia otitidis NBRC 100426.</title>
        <authorList>
            <person name="Yoshida I."/>
            <person name="Hosoyama A."/>
            <person name="Tsuchikane K."/>
            <person name="Katsumata H."/>
            <person name="Yamazaki S."/>
            <person name="Fujita N."/>
        </authorList>
    </citation>
    <scope>NUCLEOTIDE SEQUENCE [LARGE SCALE GENOMIC DNA]</scope>
    <source>
        <strain evidence="2">NBRC 100426</strain>
    </source>
</reference>
<dbReference type="Proteomes" id="UP000005038">
    <property type="component" value="Unassembled WGS sequence"/>
</dbReference>
<organism evidence="2 3">
    <name type="scientific">Gordonia otitidis (strain DSM 44809 / CCUG 52243 / JCM 12355 / NBRC 100426 / IFM 10032)</name>
    <dbReference type="NCBI Taxonomy" id="1108044"/>
    <lineage>
        <taxon>Bacteria</taxon>
        <taxon>Bacillati</taxon>
        <taxon>Actinomycetota</taxon>
        <taxon>Actinomycetes</taxon>
        <taxon>Mycobacteriales</taxon>
        <taxon>Gordoniaceae</taxon>
        <taxon>Gordonia</taxon>
    </lineage>
</organism>
<comment type="caution">
    <text evidence="2">The sequence shown here is derived from an EMBL/GenBank/DDBJ whole genome shotgun (WGS) entry which is preliminary data.</text>
</comment>
<name>H5TT50_GORO1</name>
<dbReference type="STRING" id="1108044.GOOTI_232_00150"/>
<feature type="region of interest" description="Disordered" evidence="1">
    <location>
        <begin position="59"/>
        <end position="85"/>
    </location>
</feature>
<keyword evidence="3" id="KW-1185">Reference proteome</keyword>
<dbReference type="Pfam" id="PF10944">
    <property type="entry name" value="DUF2630"/>
    <property type="match status" value="1"/>
</dbReference>
<protein>
    <recommendedName>
        <fullName evidence="4">DUF2630 domain-containing protein</fullName>
    </recommendedName>
</protein>
<dbReference type="EMBL" id="BAFB01000232">
    <property type="protein sequence ID" value="GAB36658.1"/>
    <property type="molecule type" value="Genomic_DNA"/>
</dbReference>
<sequence length="85" mass="9639">MVAMATDKQIHEHITDLIAEEHELRSKLGRGDITPDEENSRLSQIEVSLDQAWDLLRQRQAKRDAGQDPDAASTRPADVVEKYLD</sequence>
<evidence type="ECO:0000313" key="3">
    <source>
        <dbReference type="Proteomes" id="UP000005038"/>
    </source>
</evidence>
<accession>H5TT50</accession>
<dbReference type="InterPro" id="IPR020311">
    <property type="entry name" value="Uncharacterised_Rv0898c"/>
</dbReference>
<proteinExistence type="predicted"/>
<gene>
    <name evidence="2" type="ORF">GOOTI_232_00150</name>
</gene>
<dbReference type="AlphaFoldDB" id="H5TT50"/>